<evidence type="ECO:0000256" key="3">
    <source>
        <dbReference type="ARBA" id="ARBA00020019"/>
    </source>
</evidence>
<dbReference type="GO" id="GO:0016887">
    <property type="term" value="F:ATP hydrolysis activity"/>
    <property type="evidence" value="ECO:0007669"/>
    <property type="project" value="InterPro"/>
</dbReference>
<comment type="subunit">
    <text evidence="11">Homodimer. Forms a membrane-associated complex with FtsX.</text>
</comment>
<comment type="caution">
    <text evidence="13">The sequence shown here is derived from an EMBL/GenBank/DDBJ whole genome shotgun (WGS) entry which is preliminary data.</text>
</comment>
<dbReference type="SUPFAM" id="SSF52540">
    <property type="entry name" value="P-loop containing nucleoside triphosphate hydrolases"/>
    <property type="match status" value="1"/>
</dbReference>
<evidence type="ECO:0000259" key="12">
    <source>
        <dbReference type="PROSITE" id="PS50893"/>
    </source>
</evidence>
<keyword evidence="7 11" id="KW-0547">Nucleotide-binding</keyword>
<dbReference type="EMBL" id="LUKF01000001">
    <property type="protein sequence ID" value="KYG70726.1"/>
    <property type="molecule type" value="Genomic_DNA"/>
</dbReference>
<proteinExistence type="inferred from homology"/>
<keyword evidence="6 11" id="KW-0132">Cell division</keyword>
<gene>
    <name evidence="11" type="primary">ftsE</name>
    <name evidence="13" type="ORF">AZI85_01985</name>
</gene>
<keyword evidence="4" id="KW-0813">Transport</keyword>
<dbReference type="PANTHER" id="PTHR24220:SF470">
    <property type="entry name" value="CELL DIVISION ATP-BINDING PROTEIN FTSE"/>
    <property type="match status" value="1"/>
</dbReference>
<dbReference type="OrthoDB" id="9766351at2"/>
<evidence type="ECO:0000313" key="13">
    <source>
        <dbReference type="EMBL" id="KYG70726.1"/>
    </source>
</evidence>
<dbReference type="AlphaFoldDB" id="A0A150WWE0"/>
<dbReference type="CDD" id="cd03255">
    <property type="entry name" value="ABC_MJ0796_LolCDE_FtsE"/>
    <property type="match status" value="1"/>
</dbReference>
<evidence type="ECO:0000256" key="8">
    <source>
        <dbReference type="ARBA" id="ARBA00022840"/>
    </source>
</evidence>
<dbReference type="Gene3D" id="3.40.50.300">
    <property type="entry name" value="P-loop containing nucleotide triphosphate hydrolases"/>
    <property type="match status" value="1"/>
</dbReference>
<dbReference type="InterPro" id="IPR005286">
    <property type="entry name" value="Cell_div_FtsE"/>
</dbReference>
<dbReference type="Pfam" id="PF00005">
    <property type="entry name" value="ABC_tran"/>
    <property type="match status" value="1"/>
</dbReference>
<dbReference type="InterPro" id="IPR015854">
    <property type="entry name" value="ABC_transpr_LolD-like"/>
</dbReference>
<dbReference type="SMART" id="SM00382">
    <property type="entry name" value="AAA"/>
    <property type="match status" value="1"/>
</dbReference>
<dbReference type="GO" id="GO:0022857">
    <property type="term" value="F:transmembrane transporter activity"/>
    <property type="evidence" value="ECO:0007669"/>
    <property type="project" value="TreeGrafter"/>
</dbReference>
<comment type="subcellular location">
    <subcellularLocation>
        <location evidence="11">Cell membrane</location>
        <topology evidence="11">Peripheral membrane protein</topology>
        <orientation evidence="11">Cytoplasmic side</orientation>
    </subcellularLocation>
</comment>
<evidence type="ECO:0000313" key="14">
    <source>
        <dbReference type="Proteomes" id="UP000075391"/>
    </source>
</evidence>
<dbReference type="GO" id="GO:0005886">
    <property type="term" value="C:plasma membrane"/>
    <property type="evidence" value="ECO:0007669"/>
    <property type="project" value="UniProtKB-SubCell"/>
</dbReference>
<dbReference type="GO" id="GO:0005524">
    <property type="term" value="F:ATP binding"/>
    <property type="evidence" value="ECO:0007669"/>
    <property type="project" value="UniProtKB-UniRule"/>
</dbReference>
<dbReference type="InterPro" id="IPR017911">
    <property type="entry name" value="MacB-like_ATP-bd"/>
</dbReference>
<sequence>MIEFSHVYKTYPGPVHALKNVDLRIDKGEFVFLTGPSGAGKTTLFKMISAYDIATSGDVKVAGHDLVSIKEGQIPLFRRKIGVVFQDFKLLKDKTIFENVALPLVVRGDKTPAIARRVSEVLEQVGLAHKHDQYPDFVSGGEQQRTAIARAIIHQPGVLIADEPTGNLDPRLSEEIMDLLERVCAQGTTVFVATHDHEMVKRRNKRTLELRDGMIVGDKK</sequence>
<dbReference type="InterPro" id="IPR003439">
    <property type="entry name" value="ABC_transporter-like_ATP-bd"/>
</dbReference>
<evidence type="ECO:0000256" key="6">
    <source>
        <dbReference type="ARBA" id="ARBA00022618"/>
    </source>
</evidence>
<dbReference type="FunFam" id="3.40.50.300:FF:000056">
    <property type="entry name" value="Cell division ATP-binding protein FtsE"/>
    <property type="match status" value="1"/>
</dbReference>
<dbReference type="PANTHER" id="PTHR24220">
    <property type="entry name" value="IMPORT ATP-BINDING PROTEIN"/>
    <property type="match status" value="1"/>
</dbReference>
<organism evidence="13 14">
    <name type="scientific">Bdellovibrio bacteriovorus</name>
    <dbReference type="NCBI Taxonomy" id="959"/>
    <lineage>
        <taxon>Bacteria</taxon>
        <taxon>Pseudomonadati</taxon>
        <taxon>Bdellovibrionota</taxon>
        <taxon>Bdellovibrionia</taxon>
        <taxon>Bdellovibrionales</taxon>
        <taxon>Pseudobdellovibrionaceae</taxon>
        <taxon>Bdellovibrio</taxon>
    </lineage>
</organism>
<reference evidence="13 14" key="1">
    <citation type="submission" date="2016-03" db="EMBL/GenBank/DDBJ databases">
        <authorList>
            <person name="Ploux O."/>
        </authorList>
    </citation>
    <scope>NUCLEOTIDE SEQUENCE [LARGE SCALE GENOMIC DNA]</scope>
    <source>
        <strain evidence="13 14">BER2</strain>
    </source>
</reference>
<evidence type="ECO:0000256" key="7">
    <source>
        <dbReference type="ARBA" id="ARBA00022741"/>
    </source>
</evidence>
<evidence type="ECO:0000256" key="2">
    <source>
        <dbReference type="ARBA" id="ARBA00005417"/>
    </source>
</evidence>
<dbReference type="InterPro" id="IPR027417">
    <property type="entry name" value="P-loop_NTPase"/>
</dbReference>
<dbReference type="GO" id="GO:0051301">
    <property type="term" value="P:cell division"/>
    <property type="evidence" value="ECO:0007669"/>
    <property type="project" value="UniProtKB-UniRule"/>
</dbReference>
<accession>A0A150WWE0</accession>
<evidence type="ECO:0000256" key="5">
    <source>
        <dbReference type="ARBA" id="ARBA00022475"/>
    </source>
</evidence>
<comment type="similarity">
    <text evidence="2 11">Belongs to the ABC transporter superfamily.</text>
</comment>
<dbReference type="RefSeq" id="WP_063242493.1">
    <property type="nucleotide sequence ID" value="NZ_CP168967.1"/>
</dbReference>
<evidence type="ECO:0000256" key="4">
    <source>
        <dbReference type="ARBA" id="ARBA00022448"/>
    </source>
</evidence>
<dbReference type="NCBIfam" id="TIGR02673">
    <property type="entry name" value="FtsE"/>
    <property type="match status" value="1"/>
</dbReference>
<keyword evidence="8 11" id="KW-0067">ATP-binding</keyword>
<keyword evidence="10 11" id="KW-0131">Cell cycle</keyword>
<dbReference type="InterPro" id="IPR003593">
    <property type="entry name" value="AAA+_ATPase"/>
</dbReference>
<evidence type="ECO:0000256" key="11">
    <source>
        <dbReference type="RuleBase" id="RU365094"/>
    </source>
</evidence>
<evidence type="ECO:0000256" key="9">
    <source>
        <dbReference type="ARBA" id="ARBA00023136"/>
    </source>
</evidence>
<keyword evidence="5 11" id="KW-1003">Cell membrane</keyword>
<dbReference type="PROSITE" id="PS50893">
    <property type="entry name" value="ABC_TRANSPORTER_2"/>
    <property type="match status" value="1"/>
</dbReference>
<comment type="function">
    <text evidence="1">Part of the ABC transporter FtsEX involved in cellular division. Important for assembly or stability of the septal ring.</text>
</comment>
<keyword evidence="9 11" id="KW-0472">Membrane</keyword>
<evidence type="ECO:0000256" key="1">
    <source>
        <dbReference type="ARBA" id="ARBA00002579"/>
    </source>
</evidence>
<dbReference type="Proteomes" id="UP000075391">
    <property type="component" value="Unassembled WGS sequence"/>
</dbReference>
<feature type="domain" description="ABC transporter" evidence="12">
    <location>
        <begin position="2"/>
        <end position="220"/>
    </location>
</feature>
<evidence type="ECO:0000256" key="10">
    <source>
        <dbReference type="ARBA" id="ARBA00023306"/>
    </source>
</evidence>
<protein>
    <recommendedName>
        <fullName evidence="3 11">Cell division ATP-binding protein FtsE</fullName>
    </recommendedName>
</protein>
<name>A0A150WWE0_BDEBC</name>